<feature type="signal peptide" evidence="1">
    <location>
        <begin position="1"/>
        <end position="28"/>
    </location>
</feature>
<evidence type="ECO:0000259" key="2">
    <source>
        <dbReference type="PROSITE" id="PS50853"/>
    </source>
</evidence>
<keyword evidence="1" id="KW-0732">Signal</keyword>
<dbReference type="InterPro" id="IPR013783">
    <property type="entry name" value="Ig-like_fold"/>
</dbReference>
<dbReference type="SMART" id="SM00060">
    <property type="entry name" value="FN3"/>
    <property type="match status" value="1"/>
</dbReference>
<dbReference type="RefSeq" id="WP_090924264.1">
    <property type="nucleotide sequence ID" value="NZ_FMVM01000020.1"/>
</dbReference>
<accession>A0A1G5L666</accession>
<dbReference type="STRING" id="582692.SAMN05720606_12081"/>
<reference evidence="4" key="1">
    <citation type="submission" date="2016-10" db="EMBL/GenBank/DDBJ databases">
        <authorList>
            <person name="Varghese N."/>
            <person name="Submissions S."/>
        </authorList>
    </citation>
    <scope>NUCLEOTIDE SEQUENCE [LARGE SCALE GENOMIC DNA]</scope>
    <source>
        <strain evidence="4">BL9</strain>
    </source>
</reference>
<dbReference type="AlphaFoldDB" id="A0A1G5L666"/>
<name>A0A1G5L666_9BACL</name>
<evidence type="ECO:0000256" key="1">
    <source>
        <dbReference type="SAM" id="SignalP"/>
    </source>
</evidence>
<feature type="domain" description="Fibronectin type-III" evidence="2">
    <location>
        <begin position="175"/>
        <end position="263"/>
    </location>
</feature>
<dbReference type="Gene3D" id="2.60.120.260">
    <property type="entry name" value="Galactose-binding domain-like"/>
    <property type="match status" value="1"/>
</dbReference>
<protein>
    <recommendedName>
        <fullName evidence="2">Fibronectin type-III domain-containing protein</fullName>
    </recommendedName>
</protein>
<dbReference type="CDD" id="cd00063">
    <property type="entry name" value="FN3"/>
    <property type="match status" value="1"/>
</dbReference>
<feature type="chain" id="PRO_5011660289" description="Fibronectin type-III domain-containing protein" evidence="1">
    <location>
        <begin position="29"/>
        <end position="345"/>
    </location>
</feature>
<evidence type="ECO:0000313" key="4">
    <source>
        <dbReference type="Proteomes" id="UP000198538"/>
    </source>
</evidence>
<dbReference type="Proteomes" id="UP000198538">
    <property type="component" value="Unassembled WGS sequence"/>
</dbReference>
<organism evidence="3 4">
    <name type="scientific">Paenibacillus polysaccharolyticus</name>
    <dbReference type="NCBI Taxonomy" id="582692"/>
    <lineage>
        <taxon>Bacteria</taxon>
        <taxon>Bacillati</taxon>
        <taxon>Bacillota</taxon>
        <taxon>Bacilli</taxon>
        <taxon>Bacillales</taxon>
        <taxon>Paenibacillaceae</taxon>
        <taxon>Paenibacillus</taxon>
    </lineage>
</organism>
<dbReference type="SUPFAM" id="SSF49265">
    <property type="entry name" value="Fibronectin type III"/>
    <property type="match status" value="1"/>
</dbReference>
<dbReference type="EMBL" id="FMVM01000020">
    <property type="protein sequence ID" value="SCZ08306.1"/>
    <property type="molecule type" value="Genomic_DNA"/>
</dbReference>
<dbReference type="PROSITE" id="PS50853">
    <property type="entry name" value="FN3"/>
    <property type="match status" value="1"/>
</dbReference>
<keyword evidence="4" id="KW-1185">Reference proteome</keyword>
<proteinExistence type="predicted"/>
<gene>
    <name evidence="3" type="ORF">SAMN05720606_12081</name>
</gene>
<evidence type="ECO:0000313" key="3">
    <source>
        <dbReference type="EMBL" id="SCZ08306.1"/>
    </source>
</evidence>
<sequence length="345" mass="38010">MLKKLKGFIGLTAFILLVSSFFGSSVMAATVGEPLLAAEQGWHRIDDKDSRIVYSGNQWTTTTGPQFYGNSLHYLPNNPTNSSQTVKFSFYGTQLRIISTLYQDYTSNLLITIDGVDYAPVSVTGPSVQINQALVFEVADLVSKEHTVQIKSTDTKRWVLDAIDIDDTGYLINPNLASPILKAEPVVSKIDLSWNTVNGATSYNVKRSLSADGPYETIATVNSTNYSDSNVTEGTTYYYKITAVNSVGEGASSNEVSASLLIIRERALLTITLNTGLEKEFDLSMPQVNAFINWYETKASGNGPVMFAVDKGKNNIGPFKSRKDYIIFDRILTFEVNEYVPTTTE</sequence>
<dbReference type="Gene3D" id="2.60.40.10">
    <property type="entry name" value="Immunoglobulins"/>
    <property type="match status" value="1"/>
</dbReference>
<dbReference type="InterPro" id="IPR003961">
    <property type="entry name" value="FN3_dom"/>
</dbReference>
<dbReference type="InterPro" id="IPR036116">
    <property type="entry name" value="FN3_sf"/>
</dbReference>